<evidence type="ECO:0000256" key="2">
    <source>
        <dbReference type="ARBA" id="ARBA00022917"/>
    </source>
</evidence>
<dbReference type="Pfam" id="PF04073">
    <property type="entry name" value="tRNA_edit"/>
    <property type="match status" value="1"/>
</dbReference>
<dbReference type="PANTHER" id="PTHR30411:SF0">
    <property type="entry name" value="CYS-TRNA(PRO)_CYS-TRNA(CYS) DEACYLASE YBAK"/>
    <property type="match status" value="1"/>
</dbReference>
<evidence type="ECO:0000259" key="5">
    <source>
        <dbReference type="Pfam" id="PF04073"/>
    </source>
</evidence>
<gene>
    <name evidence="6" type="ORF">ASU35_12605</name>
</gene>
<organism evidence="6 7">
    <name type="scientific">Acetivibrio ethanolgignens</name>
    <dbReference type="NCBI Taxonomy" id="290052"/>
    <lineage>
        <taxon>Bacteria</taxon>
        <taxon>Bacillati</taxon>
        <taxon>Bacillota</taxon>
        <taxon>Clostridia</taxon>
        <taxon>Eubacteriales</taxon>
        <taxon>Oscillospiraceae</taxon>
        <taxon>Acetivibrio</taxon>
    </lineage>
</organism>
<dbReference type="SUPFAM" id="SSF55826">
    <property type="entry name" value="YbaK/ProRS associated domain"/>
    <property type="match status" value="1"/>
</dbReference>
<evidence type="ECO:0000256" key="4">
    <source>
        <dbReference type="PIRNR" id="PIRNR006181"/>
    </source>
</evidence>
<dbReference type="PANTHER" id="PTHR30411">
    <property type="entry name" value="CYTOPLASMIC PROTEIN"/>
    <property type="match status" value="1"/>
</dbReference>
<dbReference type="EMBL" id="LNAM01000169">
    <property type="protein sequence ID" value="KSV58502.1"/>
    <property type="molecule type" value="Genomic_DNA"/>
</dbReference>
<reference evidence="6 7" key="1">
    <citation type="submission" date="2015-11" db="EMBL/GenBank/DDBJ databases">
        <title>Butyribacter intestini gen. nov., sp. nov., a butyric acid-producing bacterium of the family Lachnospiraceae isolated from the human faeces.</title>
        <authorList>
            <person name="Zou Y."/>
            <person name="Xue W."/>
            <person name="Luo G."/>
            <person name="Lv M."/>
        </authorList>
    </citation>
    <scope>NUCLEOTIDE SEQUENCE [LARGE SCALE GENOMIC DNA]</scope>
    <source>
        <strain evidence="6 7">ACET-33324</strain>
    </source>
</reference>
<dbReference type="GO" id="GO:0006412">
    <property type="term" value="P:translation"/>
    <property type="evidence" value="ECO:0007669"/>
    <property type="project" value="UniProtKB-KW"/>
</dbReference>
<comment type="caution">
    <text evidence="6">The sequence shown here is derived from an EMBL/GenBank/DDBJ whole genome shotgun (WGS) entry which is preliminary data.</text>
</comment>
<evidence type="ECO:0000256" key="3">
    <source>
        <dbReference type="ARBA" id="ARBA00023239"/>
    </source>
</evidence>
<dbReference type="AlphaFoldDB" id="A0A0V8QE35"/>
<dbReference type="InterPro" id="IPR036754">
    <property type="entry name" value="YbaK/aa-tRNA-synt-asso_dom_sf"/>
</dbReference>
<dbReference type="Proteomes" id="UP000054874">
    <property type="component" value="Unassembled WGS sequence"/>
</dbReference>
<evidence type="ECO:0000313" key="6">
    <source>
        <dbReference type="EMBL" id="KSV58502.1"/>
    </source>
</evidence>
<keyword evidence="7" id="KW-1185">Reference proteome</keyword>
<dbReference type="GO" id="GO:0002161">
    <property type="term" value="F:aminoacyl-tRNA deacylase activity"/>
    <property type="evidence" value="ECO:0007669"/>
    <property type="project" value="InterPro"/>
</dbReference>
<comment type="similarity">
    <text evidence="1 4">Belongs to the prolyl-tRNA editing family. YbaK/EbsC subfamily.</text>
</comment>
<dbReference type="OrthoDB" id="9809296at2"/>
<evidence type="ECO:0000256" key="1">
    <source>
        <dbReference type="ARBA" id="ARBA00009798"/>
    </source>
</evidence>
<dbReference type="CDD" id="cd00002">
    <property type="entry name" value="YbaK_deacylase"/>
    <property type="match status" value="1"/>
</dbReference>
<evidence type="ECO:0000313" key="7">
    <source>
        <dbReference type="Proteomes" id="UP000054874"/>
    </source>
</evidence>
<dbReference type="NCBIfam" id="TIGR00011">
    <property type="entry name" value="YbaK_EbsC"/>
    <property type="match status" value="1"/>
</dbReference>
<dbReference type="EC" id="4.2.-.-" evidence="4"/>
<dbReference type="STRING" id="290052.ASU35_12605"/>
<protein>
    <recommendedName>
        <fullName evidence="4">Cys-tRNA(Pro)/Cys-tRNA(Cys) deacylase</fullName>
        <ecNumber evidence="4">4.2.-.-</ecNumber>
    </recommendedName>
</protein>
<dbReference type="GO" id="GO:0016829">
    <property type="term" value="F:lyase activity"/>
    <property type="evidence" value="ECO:0007669"/>
    <property type="project" value="UniProtKB-KW"/>
</dbReference>
<feature type="domain" description="YbaK/aminoacyl-tRNA synthetase-associated" evidence="5">
    <location>
        <begin position="36"/>
        <end position="147"/>
    </location>
</feature>
<dbReference type="InterPro" id="IPR004369">
    <property type="entry name" value="Prolyl-tRNA_editing_YbaK/EbsC"/>
</dbReference>
<proteinExistence type="inferred from homology"/>
<dbReference type="Gene3D" id="3.90.960.10">
    <property type="entry name" value="YbaK/aminoacyl-tRNA synthetase-associated domain"/>
    <property type="match status" value="1"/>
</dbReference>
<name>A0A0V8QE35_9FIRM</name>
<keyword evidence="3 4" id="KW-0456">Lyase</keyword>
<dbReference type="RefSeq" id="WP_058353253.1">
    <property type="nucleotide sequence ID" value="NZ_CABMMD010000169.1"/>
</dbReference>
<keyword evidence="2 4" id="KW-0648">Protein biosynthesis</keyword>
<sequence length="161" mass="17908">MGKEVKTNAMRFLDKNKVSYKMHLYESDGFMDGVSVAKKLSQPLEKTFKTLVAQGKTKNYYVFVIPVAEEVDMKKAARAVGEKFVELLPVKELTAVTGYVRGGCSPIGMKKQFPTVIHESASAQDTIMVSGGRLGSQIELNPEELARVIRAEFTDIIMKEK</sequence>
<accession>A0A0V8QE35</accession>
<dbReference type="PIRSF" id="PIRSF006181">
    <property type="entry name" value="EbsC_YbaK"/>
    <property type="match status" value="1"/>
</dbReference>
<dbReference type="InterPro" id="IPR007214">
    <property type="entry name" value="YbaK/aa-tRNA-synth-assoc-dom"/>
</dbReference>